<dbReference type="Pfam" id="PF01203">
    <property type="entry name" value="T2SSN"/>
    <property type="match status" value="1"/>
</dbReference>
<evidence type="ECO:0000256" key="12">
    <source>
        <dbReference type="SAM" id="Phobius"/>
    </source>
</evidence>
<dbReference type="GO" id="GO:0005886">
    <property type="term" value="C:plasma membrane"/>
    <property type="evidence" value="ECO:0007669"/>
    <property type="project" value="UniProtKB-SubCell"/>
</dbReference>
<evidence type="ECO:0000256" key="7">
    <source>
        <dbReference type="ARBA" id="ARBA00022692"/>
    </source>
</evidence>
<proteinExistence type="inferred from homology"/>
<dbReference type="GO" id="GO:0015628">
    <property type="term" value="P:protein secretion by the type II secretion system"/>
    <property type="evidence" value="ECO:0007669"/>
    <property type="project" value="InterPro"/>
</dbReference>
<keyword evidence="14" id="KW-1185">Reference proteome</keyword>
<dbReference type="EMBL" id="CP028940">
    <property type="protein sequence ID" value="QKM60280.1"/>
    <property type="molecule type" value="Genomic_DNA"/>
</dbReference>
<comment type="subcellular location">
    <subcellularLocation>
        <location evidence="1">Cell inner membrane</location>
    </subcellularLocation>
</comment>
<name>A0A6M9PC41_9BURK</name>
<keyword evidence="5" id="KW-1003">Cell membrane</keyword>
<protein>
    <recommendedName>
        <fullName evidence="3">Type II secretion system protein N</fullName>
    </recommendedName>
    <alternativeName>
        <fullName evidence="10">General secretion pathway protein N</fullName>
    </alternativeName>
</protein>
<evidence type="ECO:0000256" key="2">
    <source>
        <dbReference type="ARBA" id="ARBA00007208"/>
    </source>
</evidence>
<dbReference type="AlphaFoldDB" id="A0A6M9PC41"/>
<keyword evidence="7 12" id="KW-0812">Transmembrane</keyword>
<dbReference type="KEGG" id="pard:DN92_04030"/>
<evidence type="ECO:0000256" key="10">
    <source>
        <dbReference type="ARBA" id="ARBA00030772"/>
    </source>
</evidence>
<gene>
    <name evidence="13" type="ORF">DN92_04030</name>
</gene>
<evidence type="ECO:0000313" key="13">
    <source>
        <dbReference type="EMBL" id="QKM60280.1"/>
    </source>
</evidence>
<feature type="region of interest" description="Disordered" evidence="11">
    <location>
        <begin position="227"/>
        <end position="248"/>
    </location>
</feature>
<feature type="transmembrane region" description="Helical" evidence="12">
    <location>
        <begin position="15"/>
        <end position="42"/>
    </location>
</feature>
<evidence type="ECO:0000256" key="1">
    <source>
        <dbReference type="ARBA" id="ARBA00004533"/>
    </source>
</evidence>
<reference evidence="13 14" key="1">
    <citation type="submission" date="2018-04" db="EMBL/GenBank/DDBJ databases">
        <title>Polynucleobacter sp. UK-Long2-W17 genome.</title>
        <authorList>
            <person name="Hahn M.W."/>
        </authorList>
    </citation>
    <scope>NUCLEOTIDE SEQUENCE [LARGE SCALE GENOMIC DNA]</scope>
    <source>
        <strain evidence="13 14">UK-Long2-W17</strain>
    </source>
</reference>
<dbReference type="RefSeq" id="WP_173960049.1">
    <property type="nucleotide sequence ID" value="NZ_CBCSCC010000003.1"/>
</dbReference>
<sequence length="276" mass="29599">MKLVLDFSYPKLPKLFWPVLLLACLTVMIYQLPVTWIGGALANQSACRVILHQPTGTIWQGSAALAFSEPNASSGGCREPLSVTERFHWLSSCKLSSFSCVTELQFAALEQTQLIHWSLAKTQILANEIKLPANILEGLGNPWSTLRPRGDLGARWTDINLINFESSNAGNTSASGVIRIIISKLTSPVSPVKPLGAYEISANIGQDGVNWTLSTSSGPLLLKGQGGFGNPGSNQGSNQGMHFSGEASASPEAQESLIGLLSLLGKKEGDTYRLKF</sequence>
<dbReference type="InterPro" id="IPR022792">
    <property type="entry name" value="T2SS_protein-GspN"/>
</dbReference>
<evidence type="ECO:0000256" key="9">
    <source>
        <dbReference type="ARBA" id="ARBA00023136"/>
    </source>
</evidence>
<evidence type="ECO:0000256" key="3">
    <source>
        <dbReference type="ARBA" id="ARBA00021563"/>
    </source>
</evidence>
<keyword evidence="12" id="KW-1133">Transmembrane helix</keyword>
<evidence type="ECO:0000256" key="11">
    <source>
        <dbReference type="SAM" id="MobiDB-lite"/>
    </source>
</evidence>
<feature type="compositionally biased region" description="Low complexity" evidence="11">
    <location>
        <begin position="231"/>
        <end position="240"/>
    </location>
</feature>
<evidence type="ECO:0000256" key="4">
    <source>
        <dbReference type="ARBA" id="ARBA00022448"/>
    </source>
</evidence>
<dbReference type="GO" id="GO:0015627">
    <property type="term" value="C:type II protein secretion system complex"/>
    <property type="evidence" value="ECO:0007669"/>
    <property type="project" value="InterPro"/>
</dbReference>
<accession>A0A6M9PC41</accession>
<evidence type="ECO:0000256" key="6">
    <source>
        <dbReference type="ARBA" id="ARBA00022519"/>
    </source>
</evidence>
<evidence type="ECO:0000256" key="8">
    <source>
        <dbReference type="ARBA" id="ARBA00022927"/>
    </source>
</evidence>
<comment type="similarity">
    <text evidence="2">Belongs to the GSP N family.</text>
</comment>
<keyword evidence="8" id="KW-0653">Protein transport</keyword>
<organism evidence="13 14">
    <name type="scientific">Polynucleobacter arcticus</name>
    <dbReference type="NCBI Taxonomy" id="1743165"/>
    <lineage>
        <taxon>Bacteria</taxon>
        <taxon>Pseudomonadati</taxon>
        <taxon>Pseudomonadota</taxon>
        <taxon>Betaproteobacteria</taxon>
        <taxon>Burkholderiales</taxon>
        <taxon>Burkholderiaceae</taxon>
        <taxon>Polynucleobacter</taxon>
    </lineage>
</organism>
<evidence type="ECO:0000313" key="14">
    <source>
        <dbReference type="Proteomes" id="UP000501090"/>
    </source>
</evidence>
<keyword evidence="9 12" id="KW-0472">Membrane</keyword>
<keyword evidence="6" id="KW-0997">Cell inner membrane</keyword>
<evidence type="ECO:0000256" key="5">
    <source>
        <dbReference type="ARBA" id="ARBA00022475"/>
    </source>
</evidence>
<dbReference type="Proteomes" id="UP000501090">
    <property type="component" value="Chromosome"/>
</dbReference>
<keyword evidence="4" id="KW-0813">Transport</keyword>